<name>A0ACC2WNU5_9TREE</name>
<comment type="caution">
    <text evidence="1">The sequence shown here is derived from an EMBL/GenBank/DDBJ whole genome shotgun (WGS) entry which is preliminary data.</text>
</comment>
<keyword evidence="2" id="KW-1185">Reference proteome</keyword>
<gene>
    <name evidence="1" type="ORF">QFC19_000419</name>
</gene>
<dbReference type="Proteomes" id="UP001241377">
    <property type="component" value="Unassembled WGS sequence"/>
</dbReference>
<reference evidence="1" key="1">
    <citation type="submission" date="2023-04" db="EMBL/GenBank/DDBJ databases">
        <title>Draft Genome sequencing of Naganishia species isolated from polar environments using Oxford Nanopore Technology.</title>
        <authorList>
            <person name="Leo P."/>
            <person name="Venkateswaran K."/>
        </authorList>
    </citation>
    <scope>NUCLEOTIDE SEQUENCE</scope>
    <source>
        <strain evidence="1">MNA-CCFEE 5261</strain>
    </source>
</reference>
<organism evidence="1 2">
    <name type="scientific">Naganishia cerealis</name>
    <dbReference type="NCBI Taxonomy" id="610337"/>
    <lineage>
        <taxon>Eukaryota</taxon>
        <taxon>Fungi</taxon>
        <taxon>Dikarya</taxon>
        <taxon>Basidiomycota</taxon>
        <taxon>Agaricomycotina</taxon>
        <taxon>Tremellomycetes</taxon>
        <taxon>Filobasidiales</taxon>
        <taxon>Filobasidiaceae</taxon>
        <taxon>Naganishia</taxon>
    </lineage>
</organism>
<sequence>MGKEANTTSPIRGIHTSSKALAAVQDPTTTHTTSYPFLPPPGGKVELILPPSDERPHRYLRLKNGLEVVLVHDKECDKAAAAMDVGVGHLEDPKGLEGCAHFCEHLLFLGTKKYPQENAYSTYLSAHNGHSNAYTGLSNTNASLYFFEVAPDALLGALDRFAGFFTEPLFDSSCTEREANAVNSEHNKNLQSDMWRFYQLEKHLSSTRHPYHKFGTGTRETLWDAPRREGRDPRAELIEWWRDMYCAKRMKLVVMGRDSLDTLEGWVKERFEAVPIRTKEGEERLVYSSDVLEKEQMGTIIFAEPVKDVRGLEITFPFPDQSHLYATKPGNYLAHFLGHEGPGSALSYLKRHGWVNSLRAGFQSGSVGFDLFKVTLDLTAEGLVHYRDVAMAIYKYIHLLRGTPPQEHVFQEIKALSDIGFRFVERGHASSYASDLSTQLQQPVPREKIISSQWLVDRFDAQELKDAVQLLDIRRSTITVTAKTLPPGVGQLDSKEPVYGTKYRSDKMPEEFIKEALHGSLIPELHLPGPNAFIPENLDVDKVEGKEPAQKPSLLKDTPLARLWHKKDDRFWVPRANVFLALQSPLLDITPRQSTLARMYCDLFRDSITEEVYDAELAGLQYSLEYAGDSITVGSVGYNDKLPRLTEKMLGMMKGFKVDPARFAIIKDQLQRVWTNFQLEEPYSLTAYYAHYAESERMWTPAEKLVELEHIKPEDIDTFAREFFGRMYIETLVHGNMNVQSEKPAAYLETRVEAFFDTFKQFLEDMTEDEFETHKQGLVHKKMEKPKNLHGESARFWNAIGDGYYDFTRRVRDVEQIKNTTKQEIIDLFMTYIHPSSPTRAKLSIHMDSQVPVSAASVAFDPAAAATSLVEALAARSVPVVQEKLTALLDSQPAPGPSEIRAFARECVSSASELSEEHKSALEELIAAVGEVEVDPKKVQEARVRDSNVVIEDVVAFKAGLLCSAAARPLEKLVALTAE</sequence>
<dbReference type="EMBL" id="JASBWR010000003">
    <property type="protein sequence ID" value="KAJ9112864.1"/>
    <property type="molecule type" value="Genomic_DNA"/>
</dbReference>
<protein>
    <submittedName>
        <fullName evidence="1">Uncharacterized protein</fullName>
    </submittedName>
</protein>
<proteinExistence type="predicted"/>
<evidence type="ECO:0000313" key="2">
    <source>
        <dbReference type="Proteomes" id="UP001241377"/>
    </source>
</evidence>
<evidence type="ECO:0000313" key="1">
    <source>
        <dbReference type="EMBL" id="KAJ9112864.1"/>
    </source>
</evidence>
<accession>A0ACC2WNU5</accession>